<name>A0A1S8ABD7_ROSNE</name>
<protein>
    <submittedName>
        <fullName evidence="2">Uncharacterized protein</fullName>
    </submittedName>
</protein>
<reference evidence="2" key="1">
    <citation type="submission" date="2016-03" db="EMBL/GenBank/DDBJ databases">
        <title>Draft genome sequence of Rosellinia necatrix.</title>
        <authorList>
            <person name="Kanematsu S."/>
        </authorList>
    </citation>
    <scope>NUCLEOTIDE SEQUENCE [LARGE SCALE GENOMIC DNA]</scope>
    <source>
        <strain evidence="2">W97</strain>
    </source>
</reference>
<dbReference type="EMBL" id="DF977535">
    <property type="protein sequence ID" value="GAW27232.1"/>
    <property type="molecule type" value="Genomic_DNA"/>
</dbReference>
<organism evidence="2">
    <name type="scientific">Rosellinia necatrix</name>
    <name type="common">White root-rot fungus</name>
    <dbReference type="NCBI Taxonomy" id="77044"/>
    <lineage>
        <taxon>Eukaryota</taxon>
        <taxon>Fungi</taxon>
        <taxon>Dikarya</taxon>
        <taxon>Ascomycota</taxon>
        <taxon>Pezizomycotina</taxon>
        <taxon>Sordariomycetes</taxon>
        <taxon>Xylariomycetidae</taxon>
        <taxon>Xylariales</taxon>
        <taxon>Xylariaceae</taxon>
        <taxon>Rosellinia</taxon>
    </lineage>
</organism>
<evidence type="ECO:0000256" key="1">
    <source>
        <dbReference type="SAM" id="MobiDB-lite"/>
    </source>
</evidence>
<keyword evidence="3" id="KW-1185">Reference proteome</keyword>
<dbReference type="AlphaFoldDB" id="A0A1S8ABD7"/>
<gene>
    <name evidence="2" type="ORF">SAMD00023353_9000130</name>
</gene>
<accession>A0A1S8ABD7</accession>
<evidence type="ECO:0000313" key="2">
    <source>
        <dbReference type="EMBL" id="GAW27232.1"/>
    </source>
</evidence>
<feature type="region of interest" description="Disordered" evidence="1">
    <location>
        <begin position="38"/>
        <end position="57"/>
    </location>
</feature>
<evidence type="ECO:0000313" key="3">
    <source>
        <dbReference type="Proteomes" id="UP000054516"/>
    </source>
</evidence>
<proteinExistence type="predicted"/>
<dbReference type="Proteomes" id="UP000054516">
    <property type="component" value="Unassembled WGS sequence"/>
</dbReference>
<sequence length="75" mass="8087">MERRSTCSPSLPTVSLTSLEKEVLSLWVCDSAAYPPGLGNSLQTAQSDHPDEVSSPHPLAEIVGRHLTSEEEVRG</sequence>